<dbReference type="Pfam" id="PF03466">
    <property type="entry name" value="LysR_substrate"/>
    <property type="match status" value="1"/>
</dbReference>
<keyword evidence="4" id="KW-0804">Transcription</keyword>
<proteinExistence type="inferred from homology"/>
<dbReference type="Gene3D" id="3.40.190.10">
    <property type="entry name" value="Periplasmic binding protein-like II"/>
    <property type="match status" value="2"/>
</dbReference>
<evidence type="ECO:0000256" key="2">
    <source>
        <dbReference type="ARBA" id="ARBA00023015"/>
    </source>
</evidence>
<dbReference type="CDD" id="cd08432">
    <property type="entry name" value="PBP2_GcdR_TrpI_HvrB_AmpR_like"/>
    <property type="match status" value="1"/>
</dbReference>
<dbReference type="PRINTS" id="PR00039">
    <property type="entry name" value="HTHLYSR"/>
</dbReference>
<evidence type="ECO:0000313" key="7">
    <source>
        <dbReference type="Proteomes" id="UP001555786"/>
    </source>
</evidence>
<dbReference type="SUPFAM" id="SSF53850">
    <property type="entry name" value="Periplasmic binding protein-like II"/>
    <property type="match status" value="1"/>
</dbReference>
<evidence type="ECO:0000256" key="3">
    <source>
        <dbReference type="ARBA" id="ARBA00023125"/>
    </source>
</evidence>
<dbReference type="EMBL" id="JBFNQD010000001">
    <property type="protein sequence ID" value="MEW9304888.1"/>
    <property type="molecule type" value="Genomic_DNA"/>
</dbReference>
<accession>A0ABV3PHA7</accession>
<keyword evidence="3" id="KW-0238">DNA-binding</keyword>
<organism evidence="6 7">
    <name type="scientific">Labrys neptuniae</name>
    <dbReference type="NCBI Taxonomy" id="376174"/>
    <lineage>
        <taxon>Bacteria</taxon>
        <taxon>Pseudomonadati</taxon>
        <taxon>Pseudomonadota</taxon>
        <taxon>Alphaproteobacteria</taxon>
        <taxon>Hyphomicrobiales</taxon>
        <taxon>Xanthobacteraceae</taxon>
        <taxon>Labrys</taxon>
    </lineage>
</organism>
<name>A0ABV3PHA7_9HYPH</name>
<dbReference type="PANTHER" id="PTHR30537">
    <property type="entry name" value="HTH-TYPE TRANSCRIPTIONAL REGULATOR"/>
    <property type="match status" value="1"/>
</dbReference>
<feature type="domain" description="HTH lysR-type" evidence="5">
    <location>
        <begin position="1"/>
        <end position="59"/>
    </location>
</feature>
<dbReference type="InterPro" id="IPR036390">
    <property type="entry name" value="WH_DNA-bd_sf"/>
</dbReference>
<keyword evidence="7" id="KW-1185">Reference proteome</keyword>
<gene>
    <name evidence="6" type="ORF">ABXS05_05020</name>
</gene>
<reference evidence="6 7" key="1">
    <citation type="submission" date="2024-07" db="EMBL/GenBank/DDBJ databases">
        <title>Description of Labrys sedimenti sp. nov., isolated from a diclofenac-degrading enrichment culture.</title>
        <authorList>
            <person name="Tancsics A."/>
            <person name="Csepanyi A."/>
        </authorList>
    </citation>
    <scope>NUCLEOTIDE SEQUENCE [LARGE SCALE GENOMIC DNA]</scope>
    <source>
        <strain evidence="6 7">LMG 23578</strain>
    </source>
</reference>
<evidence type="ECO:0000256" key="1">
    <source>
        <dbReference type="ARBA" id="ARBA00009437"/>
    </source>
</evidence>
<comment type="similarity">
    <text evidence="1">Belongs to the LysR transcriptional regulatory family.</text>
</comment>
<evidence type="ECO:0000259" key="5">
    <source>
        <dbReference type="PROSITE" id="PS50931"/>
    </source>
</evidence>
<evidence type="ECO:0000313" key="6">
    <source>
        <dbReference type="EMBL" id="MEW9304888.1"/>
    </source>
</evidence>
<dbReference type="RefSeq" id="WP_367623136.1">
    <property type="nucleotide sequence ID" value="NZ_JBFNQD010000001.1"/>
</dbReference>
<keyword evidence="2" id="KW-0805">Transcription regulation</keyword>
<dbReference type="InterPro" id="IPR036388">
    <property type="entry name" value="WH-like_DNA-bd_sf"/>
</dbReference>
<comment type="caution">
    <text evidence="6">The sequence shown here is derived from an EMBL/GenBank/DDBJ whole genome shotgun (WGS) entry which is preliminary data.</text>
</comment>
<dbReference type="Proteomes" id="UP001555786">
    <property type="component" value="Unassembled WGS sequence"/>
</dbReference>
<protein>
    <submittedName>
        <fullName evidence="6">LysR substrate-binding domain-containing protein</fullName>
    </submittedName>
</protein>
<dbReference type="SUPFAM" id="SSF46785">
    <property type="entry name" value="Winged helix' DNA-binding domain"/>
    <property type="match status" value="1"/>
</dbReference>
<dbReference type="InterPro" id="IPR005119">
    <property type="entry name" value="LysR_subst-bd"/>
</dbReference>
<evidence type="ECO:0000256" key="4">
    <source>
        <dbReference type="ARBA" id="ARBA00023163"/>
    </source>
</evidence>
<dbReference type="PANTHER" id="PTHR30537:SF74">
    <property type="entry name" value="HTH-TYPE TRANSCRIPTIONAL REGULATOR TRPI"/>
    <property type="match status" value="1"/>
</dbReference>
<sequence>MPGTRALKIFEAAGRHLNFTRAAEEVGLTPAAVSYQIKEIEDQLGIVLFARTSRSIRLTPAGGVLFEAVGEALDGLQRAVSRASRSQRALGQLCVSLGARFATNWMLPRLSAFQVAHPRLKLRFDITDEIRDFEVDDIDLAIRFGDGNFDGLSSVRLFDTVMVAVCSPRLLEAGQHFTMPADLIGHTLCYRDWRRGDLTWPDWRMWMQAAGVDTFDDSACVAFADTSHVVQAVLDSGAIGLADLAMIANDIAEGRLVRLFNIEVPVAGNQTYHLVYPHDRSEDPAILAFRDWMLAAIEAQQQGSG</sequence>
<dbReference type="InterPro" id="IPR000847">
    <property type="entry name" value="LysR_HTH_N"/>
</dbReference>
<dbReference type="Pfam" id="PF00126">
    <property type="entry name" value="HTH_1"/>
    <property type="match status" value="1"/>
</dbReference>
<dbReference type="InterPro" id="IPR058163">
    <property type="entry name" value="LysR-type_TF_proteobact-type"/>
</dbReference>
<dbReference type="PROSITE" id="PS50931">
    <property type="entry name" value="HTH_LYSR"/>
    <property type="match status" value="1"/>
</dbReference>
<dbReference type="Gene3D" id="1.10.10.10">
    <property type="entry name" value="Winged helix-like DNA-binding domain superfamily/Winged helix DNA-binding domain"/>
    <property type="match status" value="1"/>
</dbReference>